<accession>A0AAN6X674</accession>
<dbReference type="AlphaFoldDB" id="A0AAN6X674"/>
<protein>
    <submittedName>
        <fullName evidence="2">Uncharacterized protein</fullName>
    </submittedName>
</protein>
<reference evidence="2" key="2">
    <citation type="submission" date="2023-05" db="EMBL/GenBank/DDBJ databases">
        <authorList>
            <consortium name="Lawrence Berkeley National Laboratory"/>
            <person name="Steindorff A."/>
            <person name="Hensen N."/>
            <person name="Bonometti L."/>
            <person name="Westerberg I."/>
            <person name="Brannstrom I.O."/>
            <person name="Guillou S."/>
            <person name="Cros-Aarteil S."/>
            <person name="Calhoun S."/>
            <person name="Haridas S."/>
            <person name="Kuo A."/>
            <person name="Mondo S."/>
            <person name="Pangilinan J."/>
            <person name="Riley R."/>
            <person name="Labutti K."/>
            <person name="Andreopoulos B."/>
            <person name="Lipzen A."/>
            <person name="Chen C."/>
            <person name="Yanf M."/>
            <person name="Daum C."/>
            <person name="Ng V."/>
            <person name="Clum A."/>
            <person name="Ohm R."/>
            <person name="Martin F."/>
            <person name="Silar P."/>
            <person name="Natvig D."/>
            <person name="Lalanne C."/>
            <person name="Gautier V."/>
            <person name="Ament-Velasquez S.L."/>
            <person name="Kruys A."/>
            <person name="Hutchinson M.I."/>
            <person name="Powell A.J."/>
            <person name="Barry K."/>
            <person name="Miller A.N."/>
            <person name="Grigoriev I.V."/>
            <person name="Debuchy R."/>
            <person name="Gladieux P."/>
            <person name="Thoren M.H."/>
            <person name="Johannesson H."/>
        </authorList>
    </citation>
    <scope>NUCLEOTIDE SEQUENCE</scope>
    <source>
        <strain evidence="2">PSN309</strain>
    </source>
</reference>
<keyword evidence="1" id="KW-0472">Membrane</keyword>
<feature type="transmembrane region" description="Helical" evidence="1">
    <location>
        <begin position="62"/>
        <end position="82"/>
    </location>
</feature>
<comment type="caution">
    <text evidence="2">The sequence shown here is derived from an EMBL/GenBank/DDBJ whole genome shotgun (WGS) entry which is preliminary data.</text>
</comment>
<keyword evidence="1" id="KW-1133">Transmembrane helix</keyword>
<evidence type="ECO:0000313" key="2">
    <source>
        <dbReference type="EMBL" id="KAK4192087.1"/>
    </source>
</evidence>
<sequence length="94" mass="10784">MPRFQYTPSHPSHPLLSECRVPRQEGLITRLITRLLTGHLLSLNSTTYFSCFGLVFPRVELVNHYIAVTVTVTLSAFCVTHIRTHRTPEPRKKP</sequence>
<keyword evidence="3" id="KW-1185">Reference proteome</keyword>
<reference evidence="2" key="1">
    <citation type="journal article" date="2023" name="Mol. Phylogenet. Evol.">
        <title>Genome-scale phylogeny and comparative genomics of the fungal order Sordariales.</title>
        <authorList>
            <person name="Hensen N."/>
            <person name="Bonometti L."/>
            <person name="Westerberg I."/>
            <person name="Brannstrom I.O."/>
            <person name="Guillou S."/>
            <person name="Cros-Aarteil S."/>
            <person name="Calhoun S."/>
            <person name="Haridas S."/>
            <person name="Kuo A."/>
            <person name="Mondo S."/>
            <person name="Pangilinan J."/>
            <person name="Riley R."/>
            <person name="LaButti K."/>
            <person name="Andreopoulos B."/>
            <person name="Lipzen A."/>
            <person name="Chen C."/>
            <person name="Yan M."/>
            <person name="Daum C."/>
            <person name="Ng V."/>
            <person name="Clum A."/>
            <person name="Steindorff A."/>
            <person name="Ohm R.A."/>
            <person name="Martin F."/>
            <person name="Silar P."/>
            <person name="Natvig D.O."/>
            <person name="Lalanne C."/>
            <person name="Gautier V."/>
            <person name="Ament-Velasquez S.L."/>
            <person name="Kruys A."/>
            <person name="Hutchinson M.I."/>
            <person name="Powell A.J."/>
            <person name="Barry K."/>
            <person name="Miller A.N."/>
            <person name="Grigoriev I.V."/>
            <person name="Debuchy R."/>
            <person name="Gladieux P."/>
            <person name="Hiltunen Thoren M."/>
            <person name="Johannesson H."/>
        </authorList>
    </citation>
    <scope>NUCLEOTIDE SEQUENCE</scope>
    <source>
        <strain evidence="2">PSN309</strain>
    </source>
</reference>
<dbReference type="Proteomes" id="UP001302126">
    <property type="component" value="Unassembled WGS sequence"/>
</dbReference>
<name>A0AAN6X674_9PEZI</name>
<proteinExistence type="predicted"/>
<gene>
    <name evidence="2" type="ORF">QBC35DRAFT_485605</name>
</gene>
<organism evidence="2 3">
    <name type="scientific">Podospora australis</name>
    <dbReference type="NCBI Taxonomy" id="1536484"/>
    <lineage>
        <taxon>Eukaryota</taxon>
        <taxon>Fungi</taxon>
        <taxon>Dikarya</taxon>
        <taxon>Ascomycota</taxon>
        <taxon>Pezizomycotina</taxon>
        <taxon>Sordariomycetes</taxon>
        <taxon>Sordariomycetidae</taxon>
        <taxon>Sordariales</taxon>
        <taxon>Podosporaceae</taxon>
        <taxon>Podospora</taxon>
    </lineage>
</organism>
<evidence type="ECO:0000313" key="3">
    <source>
        <dbReference type="Proteomes" id="UP001302126"/>
    </source>
</evidence>
<evidence type="ECO:0000256" key="1">
    <source>
        <dbReference type="SAM" id="Phobius"/>
    </source>
</evidence>
<keyword evidence="1" id="KW-0812">Transmembrane</keyword>
<dbReference type="EMBL" id="MU864356">
    <property type="protein sequence ID" value="KAK4192087.1"/>
    <property type="molecule type" value="Genomic_DNA"/>
</dbReference>
<feature type="transmembrane region" description="Helical" evidence="1">
    <location>
        <begin position="35"/>
        <end position="56"/>
    </location>
</feature>